<dbReference type="EMBL" id="KN837256">
    <property type="protein sequence ID" value="KIJ30660.1"/>
    <property type="molecule type" value="Genomic_DNA"/>
</dbReference>
<dbReference type="Proteomes" id="UP000054279">
    <property type="component" value="Unassembled WGS sequence"/>
</dbReference>
<dbReference type="InterPro" id="IPR003653">
    <property type="entry name" value="Peptidase_C48_C"/>
</dbReference>
<reference evidence="6 7" key="1">
    <citation type="submission" date="2014-06" db="EMBL/GenBank/DDBJ databases">
        <title>Evolutionary Origins and Diversification of the Mycorrhizal Mutualists.</title>
        <authorList>
            <consortium name="DOE Joint Genome Institute"/>
            <consortium name="Mycorrhizal Genomics Consortium"/>
            <person name="Kohler A."/>
            <person name="Kuo A."/>
            <person name="Nagy L.G."/>
            <person name="Floudas D."/>
            <person name="Copeland A."/>
            <person name="Barry K.W."/>
            <person name="Cichocki N."/>
            <person name="Veneault-Fourrey C."/>
            <person name="LaButti K."/>
            <person name="Lindquist E.A."/>
            <person name="Lipzen A."/>
            <person name="Lundell T."/>
            <person name="Morin E."/>
            <person name="Murat C."/>
            <person name="Riley R."/>
            <person name="Ohm R."/>
            <person name="Sun H."/>
            <person name="Tunlid A."/>
            <person name="Henrissat B."/>
            <person name="Grigoriev I.V."/>
            <person name="Hibbett D.S."/>
            <person name="Martin F."/>
        </authorList>
    </citation>
    <scope>NUCLEOTIDE SEQUENCE [LARGE SCALE GENOMIC DNA]</scope>
    <source>
        <strain evidence="6 7">SS14</strain>
    </source>
</reference>
<proteinExistence type="inferred from homology"/>
<evidence type="ECO:0000313" key="6">
    <source>
        <dbReference type="EMBL" id="KIJ30660.1"/>
    </source>
</evidence>
<sequence>MPPKRSVNSLDGSFYVSSEDEEEANTMDESLAFKFVTHLHHLRQSNYAQMASADLECLEEEVWWNDRMVDYALSLWFDRFLLSETAASKSTRVYTTHFYNTYTKDGYEGVTRWTRRHNPFDYDNIVFPVHLGNHWVSIIICNSLFVTSENPEEKCQILSLDSLDDPCLKIRETFLEWLLHDAEKRKMDVVTHPVIVELKVNCDHFESL</sequence>
<dbReference type="PANTHER" id="PTHR46915:SF2">
    <property type="entry name" value="UBIQUITIN-LIKE PROTEASE 4"/>
    <property type="match status" value="1"/>
</dbReference>
<comment type="similarity">
    <text evidence="1">Belongs to the peptidase C48 family.</text>
</comment>
<evidence type="ECO:0000313" key="7">
    <source>
        <dbReference type="Proteomes" id="UP000054279"/>
    </source>
</evidence>
<dbReference type="GO" id="GO:0019783">
    <property type="term" value="F:ubiquitin-like protein peptidase activity"/>
    <property type="evidence" value="ECO:0007669"/>
    <property type="project" value="UniProtKB-ARBA"/>
</dbReference>
<dbReference type="InterPro" id="IPR038765">
    <property type="entry name" value="Papain-like_cys_pep_sf"/>
</dbReference>
<feature type="domain" description="Ubiquitin-like protease family profile" evidence="5">
    <location>
        <begin position="48"/>
        <end position="208"/>
    </location>
</feature>
<evidence type="ECO:0000259" key="5">
    <source>
        <dbReference type="PROSITE" id="PS50600"/>
    </source>
</evidence>
<keyword evidence="7" id="KW-1185">Reference proteome</keyword>
<dbReference type="PANTHER" id="PTHR46915">
    <property type="entry name" value="UBIQUITIN-LIKE PROTEASE 4-RELATED"/>
    <property type="match status" value="1"/>
</dbReference>
<dbReference type="GO" id="GO:0006508">
    <property type="term" value="P:proteolysis"/>
    <property type="evidence" value="ECO:0007669"/>
    <property type="project" value="UniProtKB-KW"/>
</dbReference>
<protein>
    <recommendedName>
        <fullName evidence="5">Ubiquitin-like protease family profile domain-containing protein</fullName>
    </recommendedName>
</protein>
<keyword evidence="2" id="KW-0645">Protease</keyword>
<dbReference type="GO" id="GO:0008234">
    <property type="term" value="F:cysteine-type peptidase activity"/>
    <property type="evidence" value="ECO:0007669"/>
    <property type="project" value="UniProtKB-KW"/>
</dbReference>
<keyword evidence="3" id="KW-0378">Hydrolase</keyword>
<evidence type="ECO:0000256" key="3">
    <source>
        <dbReference type="ARBA" id="ARBA00022801"/>
    </source>
</evidence>
<dbReference type="Pfam" id="PF02902">
    <property type="entry name" value="Peptidase_C48"/>
    <property type="match status" value="1"/>
</dbReference>
<keyword evidence="4" id="KW-0788">Thiol protease</keyword>
<dbReference type="OrthoDB" id="442460at2759"/>
<organism evidence="6 7">
    <name type="scientific">Sphaerobolus stellatus (strain SS14)</name>
    <dbReference type="NCBI Taxonomy" id="990650"/>
    <lineage>
        <taxon>Eukaryota</taxon>
        <taxon>Fungi</taxon>
        <taxon>Dikarya</taxon>
        <taxon>Basidiomycota</taxon>
        <taxon>Agaricomycotina</taxon>
        <taxon>Agaricomycetes</taxon>
        <taxon>Phallomycetidae</taxon>
        <taxon>Geastrales</taxon>
        <taxon>Sphaerobolaceae</taxon>
        <taxon>Sphaerobolus</taxon>
    </lineage>
</organism>
<gene>
    <name evidence="6" type="ORF">M422DRAFT_53656</name>
</gene>
<dbReference type="SUPFAM" id="SSF54001">
    <property type="entry name" value="Cysteine proteinases"/>
    <property type="match status" value="1"/>
</dbReference>
<dbReference type="GO" id="GO:0016926">
    <property type="term" value="P:protein desumoylation"/>
    <property type="evidence" value="ECO:0007669"/>
    <property type="project" value="UniProtKB-ARBA"/>
</dbReference>
<dbReference type="Gene3D" id="3.40.395.10">
    <property type="entry name" value="Adenoviral Proteinase, Chain A"/>
    <property type="match status" value="1"/>
</dbReference>
<dbReference type="HOGENOM" id="CLU_070654_1_0_1"/>
<name>A0A0C9UZR4_SPHS4</name>
<dbReference type="PROSITE" id="PS50600">
    <property type="entry name" value="ULP_PROTEASE"/>
    <property type="match status" value="1"/>
</dbReference>
<accession>A0A0C9UZR4</accession>
<evidence type="ECO:0000256" key="1">
    <source>
        <dbReference type="ARBA" id="ARBA00005234"/>
    </source>
</evidence>
<evidence type="ECO:0000256" key="4">
    <source>
        <dbReference type="ARBA" id="ARBA00022807"/>
    </source>
</evidence>
<dbReference type="AlphaFoldDB" id="A0A0C9UZR4"/>
<evidence type="ECO:0000256" key="2">
    <source>
        <dbReference type="ARBA" id="ARBA00022670"/>
    </source>
</evidence>